<reference evidence="1 2" key="1">
    <citation type="submission" date="2016-10" db="EMBL/GenBank/DDBJ databases">
        <authorList>
            <person name="de Groot N.N."/>
        </authorList>
    </citation>
    <scope>NUCLEOTIDE SEQUENCE [LARGE SCALE GENOMIC DNA]</scope>
    <source>
        <strain evidence="1 2">DSM 43357</strain>
    </source>
</reference>
<sequence>MNDHVISVPHSHLYPGLVLDAPDGVDDFVVLFSDDSESRARLLGDESGRPVLRVGGYMTTAGTVVDEKVWTVRETLRGGGRLRLRLGRPLP</sequence>
<dbReference type="RefSeq" id="WP_055502622.1">
    <property type="nucleotide sequence ID" value="NZ_BBZG01000001.1"/>
</dbReference>
<gene>
    <name evidence="1" type="ORF">SAMN05660976_03543</name>
</gene>
<dbReference type="STRING" id="46177.SAMN05660976_03543"/>
<organism evidence="1 2">
    <name type="scientific">Nonomuraea pusilla</name>
    <dbReference type="NCBI Taxonomy" id="46177"/>
    <lineage>
        <taxon>Bacteria</taxon>
        <taxon>Bacillati</taxon>
        <taxon>Actinomycetota</taxon>
        <taxon>Actinomycetes</taxon>
        <taxon>Streptosporangiales</taxon>
        <taxon>Streptosporangiaceae</taxon>
        <taxon>Nonomuraea</taxon>
    </lineage>
</organism>
<protein>
    <submittedName>
        <fullName evidence="1">Uncharacterized protein</fullName>
    </submittedName>
</protein>
<evidence type="ECO:0000313" key="1">
    <source>
        <dbReference type="EMBL" id="SEL85307.1"/>
    </source>
</evidence>
<proteinExistence type="predicted"/>
<accession>A0A1H7TN82</accession>
<dbReference type="EMBL" id="FOBF01000007">
    <property type="protein sequence ID" value="SEL85307.1"/>
    <property type="molecule type" value="Genomic_DNA"/>
</dbReference>
<name>A0A1H7TN82_9ACTN</name>
<dbReference type="OrthoDB" id="3540270at2"/>
<dbReference type="AlphaFoldDB" id="A0A1H7TN82"/>
<evidence type="ECO:0000313" key="2">
    <source>
        <dbReference type="Proteomes" id="UP000198953"/>
    </source>
</evidence>
<keyword evidence="2" id="KW-1185">Reference proteome</keyword>
<dbReference type="Proteomes" id="UP000198953">
    <property type="component" value="Unassembled WGS sequence"/>
</dbReference>